<dbReference type="EMBL" id="JABEZZ010000009">
    <property type="protein sequence ID" value="MBA0596656.1"/>
    <property type="molecule type" value="Genomic_DNA"/>
</dbReference>
<dbReference type="Pfam" id="PF13456">
    <property type="entry name" value="RVT_3"/>
    <property type="match status" value="1"/>
</dbReference>
<gene>
    <name evidence="2" type="ORF">Gorai_013467</name>
</gene>
<protein>
    <recommendedName>
        <fullName evidence="1">RNase H type-1 domain-containing protein</fullName>
    </recommendedName>
</protein>
<evidence type="ECO:0000313" key="3">
    <source>
        <dbReference type="Proteomes" id="UP000593578"/>
    </source>
</evidence>
<sequence length="256" mass="29617">MSSNAACIFPFIDANVIRQTKSDHDAVLLDTMGKKPKEKRRDPRFSFRLRVGQMTRGLRRLSRIVGVIEAIILWRKLMGFVSGLDDRLISGNFEPCIDWLEASMRLLDKKALEDFIIFLWNSWNSRNNFTFRGKEEGASVIRDKAFTLSNDFRVHNLSHKPIIPFTPACNNWKKPKRVLQRGCKNMEVTSERAEFVALDEGMQLAGRLNIQQVLFESDNASLINRIKRRGMDITIMGKYEHETCRKLEMFASANMK</sequence>
<dbReference type="Proteomes" id="UP000593578">
    <property type="component" value="Unassembled WGS sequence"/>
</dbReference>
<comment type="caution">
    <text evidence="2">The sequence shown here is derived from an EMBL/GenBank/DDBJ whole genome shotgun (WGS) entry which is preliminary data.</text>
</comment>
<name>A0A7J8Q5T5_GOSRA</name>
<dbReference type="AlphaFoldDB" id="A0A7J8Q5T5"/>
<reference evidence="2 3" key="1">
    <citation type="journal article" date="2019" name="Genome Biol. Evol.">
        <title>Insights into the evolution of the New World diploid cottons (Gossypium, subgenus Houzingenia) based on genome sequencing.</title>
        <authorList>
            <person name="Grover C.E."/>
            <person name="Arick M.A. 2nd"/>
            <person name="Thrash A."/>
            <person name="Conover J.L."/>
            <person name="Sanders W.S."/>
            <person name="Peterson D.G."/>
            <person name="Frelichowski J.E."/>
            <person name="Scheffler J.A."/>
            <person name="Scheffler B.E."/>
            <person name="Wendel J.F."/>
        </authorList>
    </citation>
    <scope>NUCLEOTIDE SEQUENCE [LARGE SCALE GENOMIC DNA]</scope>
    <source>
        <strain evidence="2">8</strain>
        <tissue evidence="2">Leaf</tissue>
    </source>
</reference>
<accession>A0A7J8Q5T5</accession>
<dbReference type="GO" id="GO:0003676">
    <property type="term" value="F:nucleic acid binding"/>
    <property type="evidence" value="ECO:0007669"/>
    <property type="project" value="InterPro"/>
</dbReference>
<organism evidence="2 3">
    <name type="scientific">Gossypium raimondii</name>
    <name type="common">Peruvian cotton</name>
    <name type="synonym">Gossypium klotzschianum subsp. raimondii</name>
    <dbReference type="NCBI Taxonomy" id="29730"/>
    <lineage>
        <taxon>Eukaryota</taxon>
        <taxon>Viridiplantae</taxon>
        <taxon>Streptophyta</taxon>
        <taxon>Embryophyta</taxon>
        <taxon>Tracheophyta</taxon>
        <taxon>Spermatophyta</taxon>
        <taxon>Magnoliopsida</taxon>
        <taxon>eudicotyledons</taxon>
        <taxon>Gunneridae</taxon>
        <taxon>Pentapetalae</taxon>
        <taxon>rosids</taxon>
        <taxon>malvids</taxon>
        <taxon>Malvales</taxon>
        <taxon>Malvaceae</taxon>
        <taxon>Malvoideae</taxon>
        <taxon>Gossypium</taxon>
    </lineage>
</organism>
<feature type="domain" description="RNase H type-1" evidence="1">
    <location>
        <begin position="187"/>
        <end position="231"/>
    </location>
</feature>
<proteinExistence type="predicted"/>
<evidence type="ECO:0000313" key="2">
    <source>
        <dbReference type="EMBL" id="MBA0596656.1"/>
    </source>
</evidence>
<dbReference type="GO" id="GO:0004523">
    <property type="term" value="F:RNA-DNA hybrid ribonuclease activity"/>
    <property type="evidence" value="ECO:0007669"/>
    <property type="project" value="InterPro"/>
</dbReference>
<evidence type="ECO:0000259" key="1">
    <source>
        <dbReference type="Pfam" id="PF13456"/>
    </source>
</evidence>
<dbReference type="InterPro" id="IPR002156">
    <property type="entry name" value="RNaseH_domain"/>
</dbReference>